<dbReference type="GO" id="GO:0000049">
    <property type="term" value="F:tRNA binding"/>
    <property type="evidence" value="ECO:0007669"/>
    <property type="project" value="UniProtKB-KW"/>
</dbReference>
<keyword evidence="3" id="KW-0694">RNA-binding</keyword>
<accession>A0A1G2H376</accession>
<dbReference type="Pfam" id="PF01195">
    <property type="entry name" value="Pept_tRNA_hydro"/>
    <property type="match status" value="1"/>
</dbReference>
<name>A0A1G2H376_9BACT</name>
<dbReference type="CDD" id="cd00462">
    <property type="entry name" value="PTH"/>
    <property type="match status" value="1"/>
</dbReference>
<dbReference type="InterPro" id="IPR036416">
    <property type="entry name" value="Pept_tRNA_hydro_sf"/>
</dbReference>
<dbReference type="STRING" id="1802129.A3J04_04230"/>
<dbReference type="PANTHER" id="PTHR17224">
    <property type="entry name" value="PEPTIDYL-TRNA HYDROLASE"/>
    <property type="match status" value="1"/>
</dbReference>
<keyword evidence="1" id="KW-0820">tRNA-binding</keyword>
<dbReference type="SUPFAM" id="SSF53178">
    <property type="entry name" value="Peptidyl-tRNA hydrolase-like"/>
    <property type="match status" value="1"/>
</dbReference>
<evidence type="ECO:0000256" key="2">
    <source>
        <dbReference type="ARBA" id="ARBA00022801"/>
    </source>
</evidence>
<reference evidence="4 5" key="1">
    <citation type="journal article" date="2016" name="Nat. Commun.">
        <title>Thousands of microbial genomes shed light on interconnected biogeochemical processes in an aquifer system.</title>
        <authorList>
            <person name="Anantharaman K."/>
            <person name="Brown C.T."/>
            <person name="Hug L.A."/>
            <person name="Sharon I."/>
            <person name="Castelle C.J."/>
            <person name="Probst A.J."/>
            <person name="Thomas B.C."/>
            <person name="Singh A."/>
            <person name="Wilkins M.J."/>
            <person name="Karaoz U."/>
            <person name="Brodie E.L."/>
            <person name="Williams K.H."/>
            <person name="Hubbard S.S."/>
            <person name="Banfield J.F."/>
        </authorList>
    </citation>
    <scope>NUCLEOTIDE SEQUENCE [LARGE SCALE GENOMIC DNA]</scope>
</reference>
<dbReference type="GO" id="GO:0004045">
    <property type="term" value="F:peptidyl-tRNA hydrolase activity"/>
    <property type="evidence" value="ECO:0007669"/>
    <property type="project" value="InterPro"/>
</dbReference>
<protein>
    <recommendedName>
        <fullName evidence="6">Aminoacyl-tRNA hydrolase</fullName>
    </recommendedName>
</protein>
<dbReference type="InterPro" id="IPR001328">
    <property type="entry name" value="Pept_tRNA_hydro"/>
</dbReference>
<dbReference type="AlphaFoldDB" id="A0A1G2H376"/>
<keyword evidence="2" id="KW-0378">Hydrolase</keyword>
<evidence type="ECO:0000256" key="1">
    <source>
        <dbReference type="ARBA" id="ARBA00022555"/>
    </source>
</evidence>
<evidence type="ECO:0000313" key="5">
    <source>
        <dbReference type="Proteomes" id="UP000177954"/>
    </source>
</evidence>
<evidence type="ECO:0000313" key="4">
    <source>
        <dbReference type="EMBL" id="OGZ56934.1"/>
    </source>
</evidence>
<evidence type="ECO:0008006" key="6">
    <source>
        <dbReference type="Google" id="ProtNLM"/>
    </source>
</evidence>
<organism evidence="4 5">
    <name type="scientific">Candidatus Ryanbacteria bacterium RIFCSPLOWO2_02_FULL_47_14</name>
    <dbReference type="NCBI Taxonomy" id="1802129"/>
    <lineage>
        <taxon>Bacteria</taxon>
        <taxon>Candidatus Ryaniibacteriota</taxon>
    </lineage>
</organism>
<dbReference type="PANTHER" id="PTHR17224:SF1">
    <property type="entry name" value="PEPTIDYL-TRNA HYDROLASE"/>
    <property type="match status" value="1"/>
</dbReference>
<dbReference type="Proteomes" id="UP000177954">
    <property type="component" value="Unassembled WGS sequence"/>
</dbReference>
<dbReference type="Gene3D" id="3.40.50.1470">
    <property type="entry name" value="Peptidyl-tRNA hydrolase"/>
    <property type="match status" value="1"/>
</dbReference>
<sequence>MKTIVGLGNPGKEYEGTRHNIGRETVAAIAKHFDFEPWQENKKFFGLTATGAINKPRRKVGAPTSLSKNINSASGEKVLLVLPDTYMNKSGKALAQAGVKPKDLIVIHDDTDLVLGSFKVSFGKRSAGHKGVESVMRAVKSRDFWRVRVGVQKKKRVDAMELVLKKWAPAEKLIVKKIEKKILELIEQPLFVTTIAV</sequence>
<evidence type="ECO:0000256" key="3">
    <source>
        <dbReference type="ARBA" id="ARBA00022884"/>
    </source>
</evidence>
<proteinExistence type="predicted"/>
<dbReference type="EMBL" id="MHNZ01000005">
    <property type="protein sequence ID" value="OGZ56934.1"/>
    <property type="molecule type" value="Genomic_DNA"/>
</dbReference>
<dbReference type="NCBIfam" id="TIGR00447">
    <property type="entry name" value="pth"/>
    <property type="match status" value="1"/>
</dbReference>
<comment type="caution">
    <text evidence="4">The sequence shown here is derived from an EMBL/GenBank/DDBJ whole genome shotgun (WGS) entry which is preliminary data.</text>
</comment>
<gene>
    <name evidence="4" type="ORF">A3J04_04230</name>
</gene>